<evidence type="ECO:0000256" key="1">
    <source>
        <dbReference type="SAM" id="Phobius"/>
    </source>
</evidence>
<comment type="caution">
    <text evidence="2">The sequence shown here is derived from an EMBL/GenBank/DDBJ whole genome shotgun (WGS) entry which is preliminary data.</text>
</comment>
<accession>A0AAD5SR22</accession>
<sequence length="166" mass="18403">IFQMVHITTYLSSGSLFAENFFVLLENAFLSLINAVHVKTEMTVTTILLRTCTTLHVFSESTSASKNWVKAILATAITLSQQISASGGSSAVYSPVCVAAMSSRIEFLWKCALMARLLCNLWVGFLRVYYGSMLFACMYEVGIYGVGEMKSILFQIFEPDVLEYDG</sequence>
<reference evidence="2" key="1">
    <citation type="submission" date="2020-05" db="EMBL/GenBank/DDBJ databases">
        <title>Phylogenomic resolution of chytrid fungi.</title>
        <authorList>
            <person name="Stajich J.E."/>
            <person name="Amses K."/>
            <person name="Simmons R."/>
            <person name="Seto K."/>
            <person name="Myers J."/>
            <person name="Bonds A."/>
            <person name="Quandt C.A."/>
            <person name="Barry K."/>
            <person name="Liu P."/>
            <person name="Grigoriev I."/>
            <person name="Longcore J.E."/>
            <person name="James T.Y."/>
        </authorList>
    </citation>
    <scope>NUCLEOTIDE SEQUENCE</scope>
    <source>
        <strain evidence="2">JEL0513</strain>
    </source>
</reference>
<gene>
    <name evidence="2" type="ORF">HK100_007162</name>
</gene>
<protein>
    <submittedName>
        <fullName evidence="2">Uncharacterized protein</fullName>
    </submittedName>
</protein>
<evidence type="ECO:0000313" key="2">
    <source>
        <dbReference type="EMBL" id="KAJ3091500.1"/>
    </source>
</evidence>
<proteinExistence type="predicted"/>
<keyword evidence="1" id="KW-1133">Transmembrane helix</keyword>
<keyword evidence="3" id="KW-1185">Reference proteome</keyword>
<keyword evidence="1" id="KW-0472">Membrane</keyword>
<feature type="transmembrane region" description="Helical" evidence="1">
    <location>
        <begin position="129"/>
        <end position="147"/>
    </location>
</feature>
<dbReference type="AlphaFoldDB" id="A0AAD5SR22"/>
<dbReference type="EMBL" id="JADGJH010003364">
    <property type="protein sequence ID" value="KAJ3091500.1"/>
    <property type="molecule type" value="Genomic_DNA"/>
</dbReference>
<feature type="non-terminal residue" evidence="2">
    <location>
        <position position="1"/>
    </location>
</feature>
<keyword evidence="1" id="KW-0812">Transmembrane</keyword>
<evidence type="ECO:0000313" key="3">
    <source>
        <dbReference type="Proteomes" id="UP001211907"/>
    </source>
</evidence>
<name>A0AAD5SR22_9FUNG</name>
<dbReference type="Proteomes" id="UP001211907">
    <property type="component" value="Unassembled WGS sequence"/>
</dbReference>
<organism evidence="2 3">
    <name type="scientific">Physocladia obscura</name>
    <dbReference type="NCBI Taxonomy" id="109957"/>
    <lineage>
        <taxon>Eukaryota</taxon>
        <taxon>Fungi</taxon>
        <taxon>Fungi incertae sedis</taxon>
        <taxon>Chytridiomycota</taxon>
        <taxon>Chytridiomycota incertae sedis</taxon>
        <taxon>Chytridiomycetes</taxon>
        <taxon>Chytridiales</taxon>
        <taxon>Chytriomycetaceae</taxon>
        <taxon>Physocladia</taxon>
    </lineage>
</organism>